<keyword evidence="2" id="KW-0456">Lyase</keyword>
<name>A0A0A1U6X7_ENTIV</name>
<dbReference type="Pfam" id="PF02423">
    <property type="entry name" value="OCD_Mu_crystall"/>
    <property type="match status" value="1"/>
</dbReference>
<dbReference type="OMA" id="VKIVNVH"/>
<evidence type="ECO:0000256" key="1">
    <source>
        <dbReference type="ARBA" id="ARBA00008903"/>
    </source>
</evidence>
<keyword evidence="3" id="KW-1185">Reference proteome</keyword>
<dbReference type="AlphaFoldDB" id="A0A0A1U6X7"/>
<dbReference type="InterPro" id="IPR003462">
    <property type="entry name" value="ODC_Mu_crystall"/>
</dbReference>
<comment type="similarity">
    <text evidence="1">Belongs to the ornithine cyclodeaminase/mu-crystallin family.</text>
</comment>
<dbReference type="Proteomes" id="UP000014680">
    <property type="component" value="Unassembled WGS sequence"/>
</dbReference>
<accession>A0A0A1U6X7</accession>
<dbReference type="InterPro" id="IPR036291">
    <property type="entry name" value="NAD(P)-bd_dom_sf"/>
</dbReference>
<dbReference type="OrthoDB" id="41492at2759"/>
<dbReference type="SUPFAM" id="SSF51735">
    <property type="entry name" value="NAD(P)-binding Rossmann-fold domains"/>
    <property type="match status" value="1"/>
</dbReference>
<gene>
    <name evidence="2" type="ORF">EIN_406010</name>
</gene>
<dbReference type="GO" id="GO:0008473">
    <property type="term" value="F:ornithine cyclodeaminase activity"/>
    <property type="evidence" value="ECO:0007669"/>
    <property type="project" value="UniProtKB-EC"/>
</dbReference>
<dbReference type="GO" id="GO:0005737">
    <property type="term" value="C:cytoplasm"/>
    <property type="evidence" value="ECO:0007669"/>
    <property type="project" value="TreeGrafter"/>
</dbReference>
<evidence type="ECO:0000313" key="3">
    <source>
        <dbReference type="Proteomes" id="UP000014680"/>
    </source>
</evidence>
<evidence type="ECO:0000313" key="2">
    <source>
        <dbReference type="EMBL" id="ELP90147.1"/>
    </source>
</evidence>
<dbReference type="PANTHER" id="PTHR13812:SF19">
    <property type="entry name" value="KETIMINE REDUCTASE MU-CRYSTALLIN"/>
    <property type="match status" value="1"/>
</dbReference>
<dbReference type="EC" id="4.3.1.12" evidence="2"/>
<reference evidence="2 3" key="1">
    <citation type="submission" date="2012-10" db="EMBL/GenBank/DDBJ databases">
        <authorList>
            <person name="Zafar N."/>
            <person name="Inman J."/>
            <person name="Hall N."/>
            <person name="Lorenzi H."/>
            <person name="Caler E."/>
        </authorList>
    </citation>
    <scope>NUCLEOTIDE SEQUENCE [LARGE SCALE GENOMIC DNA]</scope>
    <source>
        <strain evidence="2 3">IP1</strain>
    </source>
</reference>
<dbReference type="GeneID" id="14889102"/>
<dbReference type="RefSeq" id="XP_004256918.1">
    <property type="nucleotide sequence ID" value="XM_004256870.1"/>
</dbReference>
<sequence>MSQQETLLFINKEDVFKLGDLKRTMAKVKEAMLVLESGEYLMPERLSATYKERTVLSMPALTNTASGTKLLTVTPSNIKLGLPSIFGLMTVNDFTTGKPLAIIDGSALTSLRTGAVGGLAVDYLAPKNAKSVGIAGCGAQGFYQLIYTCCVRPIERVYLYDAYAKDLTNFIERVKKALCEYKIEEKITFVVCKDTKELISQSEIVITATTSNTPIFDNDKTLFHGKTIIGVGSYQPTCREFPDAIFGEDTAVFIELPFAKEETGDLAIPIENGLIKTEDIHLLVELDKKPELMKKTNFFKTVGMALYDIVVANDLYIVAKEKNAGQVVKL</sequence>
<dbReference type="PIRSF" id="PIRSF001439">
    <property type="entry name" value="CryM"/>
    <property type="match status" value="1"/>
</dbReference>
<dbReference type="Gene3D" id="3.30.1780.10">
    <property type="entry name" value="ornithine cyclodeaminase, domain 1"/>
    <property type="match status" value="1"/>
</dbReference>
<dbReference type="KEGG" id="eiv:EIN_406010"/>
<dbReference type="Gene3D" id="3.40.50.720">
    <property type="entry name" value="NAD(P)-binding Rossmann-like Domain"/>
    <property type="match status" value="1"/>
</dbReference>
<protein>
    <submittedName>
        <fullName evidence="2">Ornithine cyclodeaminase, putative</fullName>
        <ecNumber evidence="2">4.3.1.12</ecNumber>
    </submittedName>
</protein>
<dbReference type="InterPro" id="IPR023401">
    <property type="entry name" value="ODC_N"/>
</dbReference>
<dbReference type="PANTHER" id="PTHR13812">
    <property type="entry name" value="KETIMINE REDUCTASE MU-CRYSTALLIN"/>
    <property type="match status" value="1"/>
</dbReference>
<organism evidence="2 3">
    <name type="scientific">Entamoeba invadens IP1</name>
    <dbReference type="NCBI Taxonomy" id="370355"/>
    <lineage>
        <taxon>Eukaryota</taxon>
        <taxon>Amoebozoa</taxon>
        <taxon>Evosea</taxon>
        <taxon>Archamoebae</taxon>
        <taxon>Mastigamoebida</taxon>
        <taxon>Entamoebidae</taxon>
        <taxon>Entamoeba</taxon>
    </lineage>
</organism>
<proteinExistence type="inferred from homology"/>
<dbReference type="VEuPathDB" id="AmoebaDB:EIN_406010"/>
<dbReference type="EMBL" id="KB206537">
    <property type="protein sequence ID" value="ELP90147.1"/>
    <property type="molecule type" value="Genomic_DNA"/>
</dbReference>